<dbReference type="EMBL" id="JOKH01000005">
    <property type="protein sequence ID" value="KEQ16433.1"/>
    <property type="molecule type" value="Genomic_DNA"/>
</dbReference>
<gene>
    <name evidence="1" type="ORF">GZ78_21455</name>
</gene>
<keyword evidence="2" id="KW-1185">Reference proteome</keyword>
<evidence type="ECO:0000313" key="2">
    <source>
        <dbReference type="Proteomes" id="UP000028073"/>
    </source>
</evidence>
<organism evidence="1 2">
    <name type="scientific">Endozoicomonas numazuensis</name>
    <dbReference type="NCBI Taxonomy" id="1137799"/>
    <lineage>
        <taxon>Bacteria</taxon>
        <taxon>Pseudomonadati</taxon>
        <taxon>Pseudomonadota</taxon>
        <taxon>Gammaproteobacteria</taxon>
        <taxon>Oceanospirillales</taxon>
        <taxon>Endozoicomonadaceae</taxon>
        <taxon>Endozoicomonas</taxon>
    </lineage>
</organism>
<evidence type="ECO:0000313" key="1">
    <source>
        <dbReference type="EMBL" id="KEQ16433.1"/>
    </source>
</evidence>
<accession>A0A081NDB0</accession>
<reference evidence="1 2" key="1">
    <citation type="submission" date="2014-06" db="EMBL/GenBank/DDBJ databases">
        <title>Whole Genome Sequences of Three Symbiotic Endozoicomonas Bacteria.</title>
        <authorList>
            <person name="Neave M.J."/>
            <person name="Apprill A."/>
            <person name="Voolstra C.R."/>
        </authorList>
    </citation>
    <scope>NUCLEOTIDE SEQUENCE [LARGE SCALE GENOMIC DNA]</scope>
    <source>
        <strain evidence="1 2">DSM 25634</strain>
    </source>
</reference>
<dbReference type="OrthoDB" id="614750at2"/>
<dbReference type="AlphaFoldDB" id="A0A081NDB0"/>
<name>A0A081NDB0_9GAMM</name>
<comment type="caution">
    <text evidence="1">The sequence shown here is derived from an EMBL/GenBank/DDBJ whole genome shotgun (WGS) entry which is preliminary data.</text>
</comment>
<sequence>MANQQNGQEPINLTNLRKNIYAIFDEIIKTGQAVVVDRGGVNLTISLSNKGSKLDRLKSMGEQSIIIGNEEGLESESVFNWEPDNGFN</sequence>
<proteinExistence type="predicted"/>
<dbReference type="RefSeq" id="WP_034839963.1">
    <property type="nucleotide sequence ID" value="NZ_JOKH01000005.1"/>
</dbReference>
<dbReference type="Proteomes" id="UP000028073">
    <property type="component" value="Unassembled WGS sequence"/>
</dbReference>
<protein>
    <submittedName>
        <fullName evidence="1">Uncharacterized protein</fullName>
    </submittedName>
</protein>